<feature type="non-terminal residue" evidence="1">
    <location>
        <position position="230"/>
    </location>
</feature>
<accession>X0V5X2</accession>
<sequence length="230" mass="24814">MPNTIKTNYTAGEQSPYMDGREDVNKYHNGASKMINATVLPHGGFVKRSGTEYISTAPSKCNLLPFEFSVDDSLVLEFSEDLLRFYKDGSIVNDNVGTEDLSGLDNLVAHWLLNEDEGVVVADDDGGTHNGTSSADTSVLHATGKVGTGSFNLDGQYDVTVPDAADFSFTDNSDDTPFSMACWGNVVDGETQTILSKWRDGASSTEWKFTLSNQKKLQLILSDSSAGLSS</sequence>
<protein>
    <submittedName>
        <fullName evidence="1">Uncharacterized protein</fullName>
    </submittedName>
</protein>
<evidence type="ECO:0000313" key="1">
    <source>
        <dbReference type="EMBL" id="GAG13465.1"/>
    </source>
</evidence>
<dbReference type="AlphaFoldDB" id="X0V5X2"/>
<comment type="caution">
    <text evidence="1">The sequence shown here is derived from an EMBL/GenBank/DDBJ whole genome shotgun (WGS) entry which is preliminary data.</text>
</comment>
<gene>
    <name evidence="1" type="ORF">S01H1_35799</name>
</gene>
<proteinExistence type="predicted"/>
<reference evidence="1" key="1">
    <citation type="journal article" date="2014" name="Front. Microbiol.">
        <title>High frequency of phylogenetically diverse reductive dehalogenase-homologous genes in deep subseafloor sedimentary metagenomes.</title>
        <authorList>
            <person name="Kawai M."/>
            <person name="Futagami T."/>
            <person name="Toyoda A."/>
            <person name="Takaki Y."/>
            <person name="Nishi S."/>
            <person name="Hori S."/>
            <person name="Arai W."/>
            <person name="Tsubouchi T."/>
            <person name="Morono Y."/>
            <person name="Uchiyama I."/>
            <person name="Ito T."/>
            <person name="Fujiyama A."/>
            <person name="Inagaki F."/>
            <person name="Takami H."/>
        </authorList>
    </citation>
    <scope>NUCLEOTIDE SEQUENCE</scope>
    <source>
        <strain evidence="1">Expedition CK06-06</strain>
    </source>
</reference>
<dbReference type="Gene3D" id="2.60.120.200">
    <property type="match status" value="1"/>
</dbReference>
<organism evidence="1">
    <name type="scientific">marine sediment metagenome</name>
    <dbReference type="NCBI Taxonomy" id="412755"/>
    <lineage>
        <taxon>unclassified sequences</taxon>
        <taxon>metagenomes</taxon>
        <taxon>ecological metagenomes</taxon>
    </lineage>
</organism>
<dbReference type="EMBL" id="BARS01022384">
    <property type="protein sequence ID" value="GAG13465.1"/>
    <property type="molecule type" value="Genomic_DNA"/>
</dbReference>
<name>X0V5X2_9ZZZZ</name>